<evidence type="ECO:0000256" key="1">
    <source>
        <dbReference type="ARBA" id="ARBA00022729"/>
    </source>
</evidence>
<evidence type="ECO:0000313" key="4">
    <source>
        <dbReference type="EMBL" id="HFJ53112.1"/>
    </source>
</evidence>
<dbReference type="Pfam" id="PF21783">
    <property type="entry name" value="YNCE"/>
    <property type="match status" value="1"/>
</dbReference>
<dbReference type="SUPFAM" id="SSF51004">
    <property type="entry name" value="C-terminal (heme d1) domain of cytochrome cd1-nitrite reductase"/>
    <property type="match status" value="2"/>
</dbReference>
<dbReference type="Gene3D" id="2.60.40.10">
    <property type="entry name" value="Immunoglobulins"/>
    <property type="match status" value="2"/>
</dbReference>
<dbReference type="InterPro" id="IPR013783">
    <property type="entry name" value="Ig-like_fold"/>
</dbReference>
<sequence length="980" mass="106604">MVKKYFWFLKFSLLLAFSLLVCRKWTNPYDPAANRPPSPPQLLFPDSAARDIDTNVVLRWTCTDPDSLDTLKYLLYLGISPPPPLFDSGISDTFYHPLNLNVLATYYWRVVARDRFGETASSPVWRFSTAKANNFPFIPSSPTPDSGAIGQFVRLTLSWSGGDPDPGDTVFYDIYLGTTTPPPLLVQNHNQTSYTTPRLKYDSTYYWRIVARDQRGATVSGPIWQFRTFPPIVVIQPNDTTRWRVTSQQTIRWTGGPTVLDSKGSGKTAHRLNNLNISGADSTIIYYSTNGGTTWLRHGRATQAGSYTWTVPSPPSTNARVQVRMFISGDTSLGNSPRYEVYDRNKPSPITVTSPDSTAEWRIGNSYDIIWTGGTLLGMDSTVLSYSTNNGTTWQRIGATTRPGSYRWTVPQPATQQAKIRVRAFCLDSSTTGYSATFKIVEGLPPITITQPNSATRWREGSTQSILWTGGPSTPDSVVVFYSTNDGGTWTRHGRATTPGSYTWNVPGPATDLARVAVRAHVAGESTVAISARYVIYDSLPPSPITVTSPAAGARWIVGTTHEITWTGGTFAGMESTVIYYSTDGGTSWNRQGVTTQAGSYTWTVPSPPTANAQIAVRAWCGNHMTEGRSGIFTVTGAGGTPDTVLTTITVGAKPRALLWDSLHNKVFVANYNDSSVTVIDGSTNQIQTTIRVGGFPYTLCLNTLNGRVYVANQISGTVTVIDGASNQVQTTVSVGSYPQAMCFNPHDNRLYVSNYRSATVTVIDGNTSEVITTVPVDSNPIALVYNPAYNKIYCANFARNNVTVIDGTTNSVLGTVPVDYQPCALVVDSRNNVAVANRYFGKVTIINGENQSVITTLDVGSEPYALAFNATDNRLYCANSGSNNVSVINVSNYSLMTDISVGIHPRTLGWAGWVDKLFAVNYDGASVSLIDGATNAVQKTITVGSNPIAICINSWDSKVYIANYNSNTVTIIGPRSSSH</sequence>
<dbReference type="InterPro" id="IPR015943">
    <property type="entry name" value="WD40/YVTN_repeat-like_dom_sf"/>
</dbReference>
<dbReference type="PANTHER" id="PTHR47197:SF3">
    <property type="entry name" value="DIHYDRO-HEME D1 DEHYDROGENASE"/>
    <property type="match status" value="1"/>
</dbReference>
<dbReference type="AlphaFoldDB" id="A0A7C3ETX3"/>
<evidence type="ECO:0000313" key="3">
    <source>
        <dbReference type="EMBL" id="HEA87585.1"/>
    </source>
</evidence>
<proteinExistence type="predicted"/>
<protein>
    <recommendedName>
        <fullName evidence="2">Fibronectin type-III domain-containing protein</fullName>
    </recommendedName>
</protein>
<dbReference type="Gene3D" id="2.130.10.10">
    <property type="entry name" value="YVTN repeat-like/Quinoprotein amine dehydrogenase"/>
    <property type="match status" value="2"/>
</dbReference>
<name>A0A7C3ETX3_UNCW3</name>
<dbReference type="InterPro" id="IPR036278">
    <property type="entry name" value="Sialidase_sf"/>
</dbReference>
<keyword evidence="1" id="KW-0732">Signal</keyword>
<organism evidence="4">
    <name type="scientific">candidate division WOR-3 bacterium</name>
    <dbReference type="NCBI Taxonomy" id="2052148"/>
    <lineage>
        <taxon>Bacteria</taxon>
        <taxon>Bacteria division WOR-3</taxon>
    </lineage>
</organism>
<dbReference type="InterPro" id="IPR011964">
    <property type="entry name" value="YVTN_b-propeller_repeat"/>
</dbReference>
<comment type="caution">
    <text evidence="4">The sequence shown here is derived from an EMBL/GenBank/DDBJ whole genome shotgun (WGS) entry which is preliminary data.</text>
</comment>
<evidence type="ECO:0000259" key="2">
    <source>
        <dbReference type="PROSITE" id="PS50853"/>
    </source>
</evidence>
<accession>A0A7C3ETX3</accession>
<dbReference type="InterPro" id="IPR011048">
    <property type="entry name" value="Haem_d1_sf"/>
</dbReference>
<dbReference type="InterPro" id="IPR048433">
    <property type="entry name" value="YNCE-like_beta-prop"/>
</dbReference>
<dbReference type="SUPFAM" id="SSF49265">
    <property type="entry name" value="Fibronectin type III"/>
    <property type="match status" value="1"/>
</dbReference>
<dbReference type="SUPFAM" id="SSF50939">
    <property type="entry name" value="Sialidases"/>
    <property type="match status" value="1"/>
</dbReference>
<dbReference type="EMBL" id="DSLG01000007">
    <property type="protein sequence ID" value="HEA87585.1"/>
    <property type="molecule type" value="Genomic_DNA"/>
</dbReference>
<dbReference type="InterPro" id="IPR036116">
    <property type="entry name" value="FN3_sf"/>
</dbReference>
<reference evidence="4" key="1">
    <citation type="journal article" date="2020" name="mSystems">
        <title>Genome- and Community-Level Interaction Insights into Carbon Utilization and Element Cycling Functions of Hydrothermarchaeota in Hydrothermal Sediment.</title>
        <authorList>
            <person name="Zhou Z."/>
            <person name="Liu Y."/>
            <person name="Xu W."/>
            <person name="Pan J."/>
            <person name="Luo Z.H."/>
            <person name="Li M."/>
        </authorList>
    </citation>
    <scope>NUCLEOTIDE SEQUENCE [LARGE SCALE GENOMIC DNA]</scope>
    <source>
        <strain evidence="3">SpSt-265</strain>
        <strain evidence="4">SpSt-465</strain>
    </source>
</reference>
<dbReference type="InterPro" id="IPR003961">
    <property type="entry name" value="FN3_dom"/>
</dbReference>
<dbReference type="EMBL" id="DSTU01000001">
    <property type="protein sequence ID" value="HFJ53112.1"/>
    <property type="molecule type" value="Genomic_DNA"/>
</dbReference>
<dbReference type="PROSITE" id="PS50853">
    <property type="entry name" value="FN3"/>
    <property type="match status" value="1"/>
</dbReference>
<dbReference type="InterPro" id="IPR051200">
    <property type="entry name" value="Host-pathogen_enzymatic-act"/>
</dbReference>
<feature type="domain" description="Fibronectin type-III" evidence="2">
    <location>
        <begin position="138"/>
        <end position="231"/>
    </location>
</feature>
<dbReference type="NCBIfam" id="TIGR02276">
    <property type="entry name" value="beta_rpt_yvtn"/>
    <property type="match status" value="5"/>
</dbReference>
<gene>
    <name evidence="3" type="ORF">ENP94_06210</name>
    <name evidence="4" type="ORF">ENS16_00245</name>
</gene>
<dbReference type="PANTHER" id="PTHR47197">
    <property type="entry name" value="PROTEIN NIRF"/>
    <property type="match status" value="1"/>
</dbReference>